<name>A0AAD9TWE4_9ROSI</name>
<protein>
    <submittedName>
        <fullName evidence="2">Uncharacterized protein</fullName>
    </submittedName>
</protein>
<feature type="compositionally biased region" description="Low complexity" evidence="1">
    <location>
        <begin position="42"/>
        <end position="59"/>
    </location>
</feature>
<dbReference type="EMBL" id="JANJYI010000007">
    <property type="protein sequence ID" value="KAK2643242.1"/>
    <property type="molecule type" value="Genomic_DNA"/>
</dbReference>
<comment type="caution">
    <text evidence="2">The sequence shown here is derived from an EMBL/GenBank/DDBJ whole genome shotgun (WGS) entry which is preliminary data.</text>
</comment>
<evidence type="ECO:0000313" key="2">
    <source>
        <dbReference type="EMBL" id="KAK2643242.1"/>
    </source>
</evidence>
<proteinExistence type="predicted"/>
<evidence type="ECO:0000256" key="1">
    <source>
        <dbReference type="SAM" id="MobiDB-lite"/>
    </source>
</evidence>
<accession>A0AAD9TWE4</accession>
<evidence type="ECO:0000313" key="3">
    <source>
        <dbReference type="Proteomes" id="UP001280121"/>
    </source>
</evidence>
<feature type="region of interest" description="Disordered" evidence="1">
    <location>
        <begin position="38"/>
        <end position="71"/>
    </location>
</feature>
<dbReference type="AlphaFoldDB" id="A0AAD9TWE4"/>
<gene>
    <name evidence="2" type="ORF">Ddye_025005</name>
</gene>
<organism evidence="2 3">
    <name type="scientific">Dipteronia dyeriana</name>
    <dbReference type="NCBI Taxonomy" id="168575"/>
    <lineage>
        <taxon>Eukaryota</taxon>
        <taxon>Viridiplantae</taxon>
        <taxon>Streptophyta</taxon>
        <taxon>Embryophyta</taxon>
        <taxon>Tracheophyta</taxon>
        <taxon>Spermatophyta</taxon>
        <taxon>Magnoliopsida</taxon>
        <taxon>eudicotyledons</taxon>
        <taxon>Gunneridae</taxon>
        <taxon>Pentapetalae</taxon>
        <taxon>rosids</taxon>
        <taxon>malvids</taxon>
        <taxon>Sapindales</taxon>
        <taxon>Sapindaceae</taxon>
        <taxon>Hippocastanoideae</taxon>
        <taxon>Acereae</taxon>
        <taxon>Dipteronia</taxon>
    </lineage>
</organism>
<sequence>MEDNKVPKPMKKKQLNQRFLPKRGQVKINILKRFFGGKSRENGLSGLSSSSTSPAATPNLYNSDAEFELAS</sequence>
<dbReference type="Proteomes" id="UP001280121">
    <property type="component" value="Unassembled WGS sequence"/>
</dbReference>
<reference evidence="2" key="1">
    <citation type="journal article" date="2023" name="Plant J.">
        <title>Genome sequences and population genomics provide insights into the demographic history, inbreeding, and mutation load of two 'living fossil' tree species of Dipteronia.</title>
        <authorList>
            <person name="Feng Y."/>
            <person name="Comes H.P."/>
            <person name="Chen J."/>
            <person name="Zhu S."/>
            <person name="Lu R."/>
            <person name="Zhang X."/>
            <person name="Li P."/>
            <person name="Qiu J."/>
            <person name="Olsen K.M."/>
            <person name="Qiu Y."/>
        </authorList>
    </citation>
    <scope>NUCLEOTIDE SEQUENCE</scope>
    <source>
        <strain evidence="2">KIB01</strain>
    </source>
</reference>
<keyword evidence="3" id="KW-1185">Reference proteome</keyword>